<dbReference type="GO" id="GO:0005886">
    <property type="term" value="C:plasma membrane"/>
    <property type="evidence" value="ECO:0007669"/>
    <property type="project" value="TreeGrafter"/>
</dbReference>
<comment type="subcellular location">
    <subcellularLocation>
        <location evidence="1">Membrane</location>
        <topology evidence="1">Multi-pass membrane protein</topology>
    </subcellularLocation>
</comment>
<keyword evidence="4 5" id="KW-0472">Membrane</keyword>
<accession>M2YYF5</accession>
<reference evidence="6 7" key="1">
    <citation type="journal article" date="2012" name="PLoS Pathog.">
        <title>Diverse lifestyles and strategies of plant pathogenesis encoded in the genomes of eighteen Dothideomycetes fungi.</title>
        <authorList>
            <person name="Ohm R.A."/>
            <person name="Feau N."/>
            <person name="Henrissat B."/>
            <person name="Schoch C.L."/>
            <person name="Horwitz B.A."/>
            <person name="Barry K.W."/>
            <person name="Condon B.J."/>
            <person name="Copeland A.C."/>
            <person name="Dhillon B."/>
            <person name="Glaser F."/>
            <person name="Hesse C.N."/>
            <person name="Kosti I."/>
            <person name="LaButti K."/>
            <person name="Lindquist E.A."/>
            <person name="Lucas S."/>
            <person name="Salamov A.A."/>
            <person name="Bradshaw R.E."/>
            <person name="Ciuffetti L."/>
            <person name="Hamelin R.C."/>
            <person name="Kema G.H.J."/>
            <person name="Lawrence C."/>
            <person name="Scott J.A."/>
            <person name="Spatafora J.W."/>
            <person name="Turgeon B.G."/>
            <person name="de Wit P.J.G.M."/>
            <person name="Zhong S."/>
            <person name="Goodwin S.B."/>
            <person name="Grigoriev I.V."/>
        </authorList>
    </citation>
    <scope>NUCLEOTIDE SEQUENCE [LARGE SCALE GENOMIC DNA]</scope>
    <source>
        <strain evidence="6 7">CIRAD86</strain>
    </source>
</reference>
<dbReference type="HOGENOM" id="CLU_2819618_0_0_1"/>
<evidence type="ECO:0000256" key="5">
    <source>
        <dbReference type="SAM" id="Phobius"/>
    </source>
</evidence>
<dbReference type="eggNOG" id="KOG0255">
    <property type="taxonomic scope" value="Eukaryota"/>
</dbReference>
<gene>
    <name evidence="6" type="ORF">MYCFIDRAFT_36122</name>
</gene>
<dbReference type="Proteomes" id="UP000016932">
    <property type="component" value="Unassembled WGS sequence"/>
</dbReference>
<evidence type="ECO:0000313" key="6">
    <source>
        <dbReference type="EMBL" id="EME82670.1"/>
    </source>
</evidence>
<keyword evidence="2 5" id="KW-0812">Transmembrane</keyword>
<keyword evidence="3 5" id="KW-1133">Transmembrane helix</keyword>
<dbReference type="GeneID" id="19339096"/>
<dbReference type="RefSeq" id="XP_007925733.1">
    <property type="nucleotide sequence ID" value="XM_007927542.1"/>
</dbReference>
<sequence>YIIDSYETFAASALASITLIRYVTSRAITIVSVPFYKNLGVHYTITIIACISVPLIPVLYVFYKYRP</sequence>
<dbReference type="EMBL" id="KB446558">
    <property type="protein sequence ID" value="EME82670.1"/>
    <property type="molecule type" value="Genomic_DNA"/>
</dbReference>
<dbReference type="GO" id="GO:0022857">
    <property type="term" value="F:transmembrane transporter activity"/>
    <property type="evidence" value="ECO:0007669"/>
    <property type="project" value="TreeGrafter"/>
</dbReference>
<protein>
    <submittedName>
        <fullName evidence="6">Uncharacterized protein</fullName>
    </submittedName>
</protein>
<organism evidence="6 7">
    <name type="scientific">Pseudocercospora fijiensis (strain CIRAD86)</name>
    <name type="common">Black leaf streak disease fungus</name>
    <name type="synonym">Mycosphaerella fijiensis</name>
    <dbReference type="NCBI Taxonomy" id="383855"/>
    <lineage>
        <taxon>Eukaryota</taxon>
        <taxon>Fungi</taxon>
        <taxon>Dikarya</taxon>
        <taxon>Ascomycota</taxon>
        <taxon>Pezizomycotina</taxon>
        <taxon>Dothideomycetes</taxon>
        <taxon>Dothideomycetidae</taxon>
        <taxon>Mycosphaerellales</taxon>
        <taxon>Mycosphaerellaceae</taxon>
        <taxon>Pseudocercospora</taxon>
    </lineage>
</organism>
<keyword evidence="7" id="KW-1185">Reference proteome</keyword>
<evidence type="ECO:0000256" key="2">
    <source>
        <dbReference type="ARBA" id="ARBA00022692"/>
    </source>
</evidence>
<dbReference type="AlphaFoldDB" id="M2YYF5"/>
<evidence type="ECO:0000256" key="1">
    <source>
        <dbReference type="ARBA" id="ARBA00004141"/>
    </source>
</evidence>
<dbReference type="OrthoDB" id="3936150at2759"/>
<dbReference type="PANTHER" id="PTHR23502">
    <property type="entry name" value="MAJOR FACILITATOR SUPERFAMILY"/>
    <property type="match status" value="1"/>
</dbReference>
<dbReference type="VEuPathDB" id="FungiDB:MYCFIDRAFT_36122"/>
<dbReference type="KEGG" id="pfj:MYCFIDRAFT_36122"/>
<dbReference type="PANTHER" id="PTHR23502:SF47">
    <property type="entry name" value="MAJOR FACILITATOR SUPERFAMILY (MFS) PROFILE DOMAIN-CONTAINING PROTEIN-RELATED"/>
    <property type="match status" value="1"/>
</dbReference>
<feature type="transmembrane region" description="Helical" evidence="5">
    <location>
        <begin position="41"/>
        <end position="63"/>
    </location>
</feature>
<evidence type="ECO:0000313" key="7">
    <source>
        <dbReference type="Proteomes" id="UP000016932"/>
    </source>
</evidence>
<evidence type="ECO:0000256" key="3">
    <source>
        <dbReference type="ARBA" id="ARBA00022989"/>
    </source>
</evidence>
<name>M2YYF5_PSEFD</name>
<proteinExistence type="predicted"/>
<evidence type="ECO:0000256" key="4">
    <source>
        <dbReference type="ARBA" id="ARBA00023136"/>
    </source>
</evidence>
<feature type="non-terminal residue" evidence="6">
    <location>
        <position position="1"/>
    </location>
</feature>